<keyword evidence="3" id="KW-1185">Reference proteome</keyword>
<evidence type="ECO:0000313" key="2">
    <source>
        <dbReference type="EMBL" id="MBP2471789.1"/>
    </source>
</evidence>
<reference evidence="2 3" key="1">
    <citation type="submission" date="2021-03" db="EMBL/GenBank/DDBJ databases">
        <title>Sequencing the genomes of 1000 actinobacteria strains.</title>
        <authorList>
            <person name="Klenk H.-P."/>
        </authorList>
    </citation>
    <scope>NUCLEOTIDE SEQUENCE [LARGE SCALE GENOMIC DNA]</scope>
    <source>
        <strain evidence="2 3">DSM 44580</strain>
    </source>
</reference>
<evidence type="ECO:0000313" key="3">
    <source>
        <dbReference type="Proteomes" id="UP001519363"/>
    </source>
</evidence>
<name>A0ABS5A6F0_9PSEU</name>
<comment type="caution">
    <text evidence="2">The sequence shown here is derived from an EMBL/GenBank/DDBJ whole genome shotgun (WGS) entry which is preliminary data.</text>
</comment>
<dbReference type="InterPro" id="IPR029058">
    <property type="entry name" value="AB_hydrolase_fold"/>
</dbReference>
<dbReference type="Pfam" id="PF06259">
    <property type="entry name" value="Abhydrolase_8"/>
    <property type="match status" value="1"/>
</dbReference>
<dbReference type="SUPFAM" id="SSF53474">
    <property type="entry name" value="alpha/beta-Hydrolases"/>
    <property type="match status" value="1"/>
</dbReference>
<dbReference type="Proteomes" id="UP001519363">
    <property type="component" value="Unassembled WGS sequence"/>
</dbReference>
<dbReference type="RefSeq" id="WP_086783197.1">
    <property type="nucleotide sequence ID" value="NZ_JAGIOO010000001.1"/>
</dbReference>
<dbReference type="InterPro" id="IPR010427">
    <property type="entry name" value="DUF1023"/>
</dbReference>
<accession>A0ABS5A6F0</accession>
<proteinExistence type="predicted"/>
<evidence type="ECO:0000259" key="1">
    <source>
        <dbReference type="Pfam" id="PF06259"/>
    </source>
</evidence>
<sequence length="535" mass="57275">MVALSQIRRWRPAELDAAFDALAKRRDSLVRLDDSLLAAKPPGDWSGTAAELAALAHRKLADRMERIVAGVSAVRRAVGEASDAIQALHRALGEADALAARYQFRITDEAVVDARTVCSPNDPDARDREHARLEIISRVDAVRLRAIDIDQDLTAVMVKAGLGGIDDGGATTLAGAAAAGASLGGLSTMFPSANASPADNAAWWDSLSEGERGRLLMTRPDVLGRLDGLPATIRDQANRARIPMERVSIEDRIRELSRLPGNEERIEKLRGKLSELDQVEKTLAKGDRQLLVLDTGGERLKAAIATGNIDTATHVSVFTPGFTSNVKDSLASYDDQMDKLRTEAERQSARYGDGGSVAMVTWLGYEAPQGSEIAGPNSVALDNAAQKGAEKLSGFLNGIDASRKDDPHLTALGHSYGSLTTGLALQRDTGVDDVVFYGSPGVGTSDVNDIKVPSGHTYAIEADWDIVADFGRFGSDPSRLDGVRQLSADEAVTPDGQYLDRVTGHTDYMKPNSTSQYNMAVVIAGLADRRVRAHD</sequence>
<dbReference type="EMBL" id="JAGIOO010000001">
    <property type="protein sequence ID" value="MBP2471789.1"/>
    <property type="molecule type" value="Genomic_DNA"/>
</dbReference>
<protein>
    <recommendedName>
        <fullName evidence="1">DUF1023 domain-containing protein</fullName>
    </recommendedName>
</protein>
<gene>
    <name evidence="2" type="ORF">JOF53_000661</name>
</gene>
<organism evidence="2 3">
    <name type="scientific">Crossiella equi</name>
    <dbReference type="NCBI Taxonomy" id="130796"/>
    <lineage>
        <taxon>Bacteria</taxon>
        <taxon>Bacillati</taxon>
        <taxon>Actinomycetota</taxon>
        <taxon>Actinomycetes</taxon>
        <taxon>Pseudonocardiales</taxon>
        <taxon>Pseudonocardiaceae</taxon>
        <taxon>Crossiella</taxon>
    </lineage>
</organism>
<feature type="domain" description="DUF1023" evidence="1">
    <location>
        <begin position="299"/>
        <end position="473"/>
    </location>
</feature>